<dbReference type="PANTHER" id="PTHR10465:SF0">
    <property type="entry name" value="SARCALUMENIN"/>
    <property type="match status" value="1"/>
</dbReference>
<evidence type="ECO:0000256" key="1">
    <source>
        <dbReference type="ARBA" id="ARBA00004370"/>
    </source>
</evidence>
<dbReference type="Pfam" id="PF00350">
    <property type="entry name" value="Dynamin_N"/>
    <property type="match status" value="1"/>
</dbReference>
<comment type="caution">
    <text evidence="8">The sequence shown here is derived from an EMBL/GenBank/DDBJ whole genome shotgun (WGS) entry which is preliminary data.</text>
</comment>
<dbReference type="RefSeq" id="WP_101809086.1">
    <property type="nucleotide sequence ID" value="NZ_NFEZ01000004.1"/>
</dbReference>
<dbReference type="AlphaFoldDB" id="A0A2N5N5W0"/>
<protein>
    <submittedName>
        <fullName evidence="8">Uncharacterized protein Bsub YpbR</fullName>
    </submittedName>
</protein>
<comment type="subcellular location">
    <subcellularLocation>
        <location evidence="1">Membrane</location>
    </subcellularLocation>
</comment>
<evidence type="ECO:0000256" key="2">
    <source>
        <dbReference type="ARBA" id="ARBA00022741"/>
    </source>
</evidence>
<dbReference type="Gene3D" id="3.40.50.300">
    <property type="entry name" value="P-loop containing nucleotide triphosphate hydrolases"/>
    <property type="match status" value="1"/>
</dbReference>
<dbReference type="SUPFAM" id="SSF52540">
    <property type="entry name" value="P-loop containing nucleoside triphosphate hydrolases"/>
    <property type="match status" value="1"/>
</dbReference>
<dbReference type="Proteomes" id="UP000234789">
    <property type="component" value="Unassembled WGS sequence"/>
</dbReference>
<gene>
    <name evidence="8" type="ORF">B8V81_4172</name>
</gene>
<feature type="region of interest" description="Disordered" evidence="6">
    <location>
        <begin position="513"/>
        <end position="616"/>
    </location>
</feature>
<keyword evidence="9" id="KW-1185">Reference proteome</keyword>
<dbReference type="InterPro" id="IPR027417">
    <property type="entry name" value="P-loop_NTPase"/>
</dbReference>
<dbReference type="EMBL" id="NFEZ01000004">
    <property type="protein sequence ID" value="PLT45741.1"/>
    <property type="molecule type" value="Genomic_DNA"/>
</dbReference>
<feature type="compositionally biased region" description="Low complexity" evidence="6">
    <location>
        <begin position="594"/>
        <end position="605"/>
    </location>
</feature>
<dbReference type="InterPro" id="IPR027094">
    <property type="entry name" value="Mitofusin_fam"/>
</dbReference>
<evidence type="ECO:0000256" key="3">
    <source>
        <dbReference type="ARBA" id="ARBA00022801"/>
    </source>
</evidence>
<feature type="compositionally biased region" description="Basic residues" evidence="6">
    <location>
        <begin position="606"/>
        <end position="616"/>
    </location>
</feature>
<proteinExistence type="predicted"/>
<keyword evidence="5" id="KW-0472">Membrane</keyword>
<keyword evidence="4" id="KW-0342">GTP-binding</keyword>
<name>A0A2N5N5W0_9BACL</name>
<dbReference type="PANTHER" id="PTHR10465">
    <property type="entry name" value="TRANSMEMBRANE GTPASE FZO1"/>
    <property type="match status" value="1"/>
</dbReference>
<feature type="compositionally biased region" description="Basic residues" evidence="6">
    <location>
        <begin position="545"/>
        <end position="556"/>
    </location>
</feature>
<reference evidence="8 9" key="1">
    <citation type="submission" date="2017-05" db="EMBL/GenBank/DDBJ databases">
        <title>Functional genome analysis of Paenibacillus pasadenensis strain R16: insights on endophytic life style and antifungal activity.</title>
        <authorList>
            <person name="Passera A."/>
            <person name="Marcolungo L."/>
            <person name="Casati P."/>
            <person name="Brasca M."/>
            <person name="Quaglino F."/>
            <person name="Delledonne M."/>
        </authorList>
    </citation>
    <scope>NUCLEOTIDE SEQUENCE [LARGE SCALE GENOMIC DNA]</scope>
    <source>
        <strain evidence="8 9">R16</strain>
    </source>
</reference>
<evidence type="ECO:0000313" key="9">
    <source>
        <dbReference type="Proteomes" id="UP000234789"/>
    </source>
</evidence>
<evidence type="ECO:0000259" key="7">
    <source>
        <dbReference type="Pfam" id="PF00350"/>
    </source>
</evidence>
<feature type="domain" description="Dynamin N-terminal" evidence="7">
    <location>
        <begin position="57"/>
        <end position="210"/>
    </location>
</feature>
<keyword evidence="2" id="KW-0547">Nucleotide-binding</keyword>
<dbReference type="CDD" id="cd09912">
    <property type="entry name" value="DLP_2"/>
    <property type="match status" value="1"/>
</dbReference>
<organism evidence="8 9">
    <name type="scientific">Paenibacillus pasadenensis</name>
    <dbReference type="NCBI Taxonomy" id="217090"/>
    <lineage>
        <taxon>Bacteria</taxon>
        <taxon>Bacillati</taxon>
        <taxon>Bacillota</taxon>
        <taxon>Bacilli</taxon>
        <taxon>Bacillales</taxon>
        <taxon>Paenibacillaceae</taxon>
        <taxon>Paenibacillus</taxon>
    </lineage>
</organism>
<evidence type="ECO:0000256" key="6">
    <source>
        <dbReference type="SAM" id="MobiDB-lite"/>
    </source>
</evidence>
<sequence>MAQGETATMSSGQEEAERLGYSAERLAVLLAEQGEKELAGRARQLEEKLEAGRLSAAFCGHFSAGKSTLVNALCGVRLLPSSPIPTSANVVTIASGEPARAVIHAVVDGEERTIEADPLRLEDYCKNGEVFRSVELTYPASGFGRQTTLLDTPGIDSTDDAHRMATESALHLADVVFYVMDYNHVQSEINFEFAKGLKDWGKPLYLIVNQIDKHREEELPFAEYKRSVEEAFRSWHLEPAGTLYLSLREPEHPQSQFEELKKLLGELEGLRSELAVGSVHASLRHLARSWLKHRLEAEEPQRERLELEAGPEEERAGLQAAMRELEQAAGGAESGPQALEASLQAEIGKILDNANLMPAATRDIAASFLESRKPGFKTGLLFAASKTAAEQERRAAAFEEELGRQVQAEAAWHLADLLRKAADREGLQGPERQSWESGLEAALAWRPDAAWLAERVSSGAVFGGEYTIVYCRDAAAQIKAQLKRGASWGRRAAAAARYAAAAAARRRLARPRRPIRALAGLPPRRGGRAQRARARRCCAGEPARRRSAPQARRRSRQRPERTGSPSPRPREAAPGLPAGAPPRRPAKPHEARAARGPPRACAPRRSCSRRSRRWRA</sequence>
<evidence type="ECO:0000256" key="4">
    <source>
        <dbReference type="ARBA" id="ARBA00023134"/>
    </source>
</evidence>
<dbReference type="InterPro" id="IPR045063">
    <property type="entry name" value="Dynamin_N"/>
</dbReference>
<feature type="compositionally biased region" description="Basic residues" evidence="6">
    <location>
        <begin position="525"/>
        <end position="536"/>
    </location>
</feature>
<dbReference type="GO" id="GO:0003924">
    <property type="term" value="F:GTPase activity"/>
    <property type="evidence" value="ECO:0007669"/>
    <property type="project" value="InterPro"/>
</dbReference>
<dbReference type="GO" id="GO:0005525">
    <property type="term" value="F:GTP binding"/>
    <property type="evidence" value="ECO:0007669"/>
    <property type="project" value="UniProtKB-KW"/>
</dbReference>
<evidence type="ECO:0000256" key="5">
    <source>
        <dbReference type="ARBA" id="ARBA00023136"/>
    </source>
</evidence>
<accession>A0A2N5N5W0</accession>
<evidence type="ECO:0000313" key="8">
    <source>
        <dbReference type="EMBL" id="PLT45741.1"/>
    </source>
</evidence>
<dbReference type="GO" id="GO:0016020">
    <property type="term" value="C:membrane"/>
    <property type="evidence" value="ECO:0007669"/>
    <property type="project" value="UniProtKB-SubCell"/>
</dbReference>
<keyword evidence="3" id="KW-0378">Hydrolase</keyword>